<organism evidence="2 3">
    <name type="scientific">Halopelagius inordinatus</name>
    <dbReference type="NCBI Taxonomy" id="553467"/>
    <lineage>
        <taxon>Archaea</taxon>
        <taxon>Methanobacteriati</taxon>
        <taxon>Methanobacteriota</taxon>
        <taxon>Stenosarchaea group</taxon>
        <taxon>Halobacteria</taxon>
        <taxon>Halobacteriales</taxon>
        <taxon>Haloferacaceae</taxon>
    </lineage>
</organism>
<dbReference type="Proteomes" id="UP000198876">
    <property type="component" value="Unassembled WGS sequence"/>
</dbReference>
<evidence type="ECO:0000313" key="2">
    <source>
        <dbReference type="EMBL" id="SFG49641.1"/>
    </source>
</evidence>
<evidence type="ECO:0000256" key="1">
    <source>
        <dbReference type="SAM" id="MobiDB-lite"/>
    </source>
</evidence>
<gene>
    <name evidence="2" type="ORF">SAMN04488063_2225</name>
</gene>
<reference evidence="3" key="1">
    <citation type="submission" date="2016-10" db="EMBL/GenBank/DDBJ databases">
        <authorList>
            <person name="Varghese N."/>
            <person name="Submissions S."/>
        </authorList>
    </citation>
    <scope>NUCLEOTIDE SEQUENCE [LARGE SCALE GENOMIC DNA]</scope>
    <source>
        <strain evidence="3">CGMCC 1.7739</strain>
    </source>
</reference>
<feature type="compositionally biased region" description="Basic and acidic residues" evidence="1">
    <location>
        <begin position="50"/>
        <end position="65"/>
    </location>
</feature>
<name>A0A1I2SI15_9EURY</name>
<dbReference type="STRING" id="553467.SAMN04488063_2225"/>
<dbReference type="EMBL" id="FOOQ01000002">
    <property type="protein sequence ID" value="SFG49641.1"/>
    <property type="molecule type" value="Genomic_DNA"/>
</dbReference>
<sequence>MTSTSSLHRTVPRRRPRAVVDPRPDVDVGPETAASERSRPAPARPTAEVSPRRATAEIDGRTDVR</sequence>
<accession>A0A1I2SI15</accession>
<keyword evidence="3" id="KW-1185">Reference proteome</keyword>
<proteinExistence type="predicted"/>
<feature type="region of interest" description="Disordered" evidence="1">
    <location>
        <begin position="1"/>
        <end position="65"/>
    </location>
</feature>
<dbReference type="RefSeq" id="WP_092892146.1">
    <property type="nucleotide sequence ID" value="NZ_FOOQ01000002.1"/>
</dbReference>
<evidence type="ECO:0000313" key="3">
    <source>
        <dbReference type="Proteomes" id="UP000198876"/>
    </source>
</evidence>
<protein>
    <submittedName>
        <fullName evidence="2">Uncharacterized protein</fullName>
    </submittedName>
</protein>
<dbReference type="AlphaFoldDB" id="A0A1I2SI15"/>